<dbReference type="AlphaFoldDB" id="A0A2P6FBE3"/>
<accession>A0A2P6FBE3</accession>
<dbReference type="Proteomes" id="UP000031565">
    <property type="component" value="Unassembled WGS sequence"/>
</dbReference>
<keyword evidence="1" id="KW-0472">Membrane</keyword>
<organism evidence="2 3">
    <name type="scientific">Spiroplasma poulsonii</name>
    <dbReference type="NCBI Taxonomy" id="2138"/>
    <lineage>
        <taxon>Bacteria</taxon>
        <taxon>Bacillati</taxon>
        <taxon>Mycoplasmatota</taxon>
        <taxon>Mollicutes</taxon>
        <taxon>Entomoplasmatales</taxon>
        <taxon>Spiroplasmataceae</taxon>
        <taxon>Spiroplasma</taxon>
    </lineage>
</organism>
<protein>
    <recommendedName>
        <fullName evidence="4">Spiroplasmavirus-related protein</fullName>
    </recommendedName>
</protein>
<dbReference type="OrthoDB" id="390991at2"/>
<reference evidence="2 3" key="1">
    <citation type="journal article" date="2015" name="MBio">
        <title>Genome sequence of the Drosophila melanogaster male-killing Spiroplasma strain MSRO endosymbiont.</title>
        <authorList>
            <person name="Paredes J.C."/>
            <person name="Herren J.K."/>
            <person name="Schupfer F."/>
            <person name="Marin R."/>
            <person name="Claverol S."/>
            <person name="Kuo C.H."/>
            <person name="Lemaitre B."/>
            <person name="Beven L."/>
        </authorList>
    </citation>
    <scope>NUCLEOTIDE SEQUENCE [LARGE SCALE GENOMIC DNA]</scope>
    <source>
        <strain evidence="2 3">MSRO</strain>
    </source>
</reference>
<dbReference type="STRING" id="2138.SMSRO_v1c04590"/>
<evidence type="ECO:0000313" key="3">
    <source>
        <dbReference type="Proteomes" id="UP000031565"/>
    </source>
</evidence>
<gene>
    <name evidence="2" type="ORF">SMSRO_SF004870</name>
</gene>
<dbReference type="RefSeq" id="WP_040092896.1">
    <property type="nucleotide sequence ID" value="NZ_CM020866.1"/>
</dbReference>
<keyword evidence="3" id="KW-1185">Reference proteome</keyword>
<evidence type="ECO:0000313" key="2">
    <source>
        <dbReference type="EMBL" id="PQM30704.1"/>
    </source>
</evidence>
<proteinExistence type="predicted"/>
<evidence type="ECO:0008006" key="4">
    <source>
        <dbReference type="Google" id="ProtNLM"/>
    </source>
</evidence>
<dbReference type="EMBL" id="JTLV02000001">
    <property type="protein sequence ID" value="PQM30704.1"/>
    <property type="molecule type" value="Genomic_DNA"/>
</dbReference>
<name>A0A2P6FBE3_9MOLU</name>
<evidence type="ECO:0000256" key="1">
    <source>
        <dbReference type="SAM" id="Phobius"/>
    </source>
</evidence>
<keyword evidence="1" id="KW-0812">Transmembrane</keyword>
<feature type="transmembrane region" description="Helical" evidence="1">
    <location>
        <begin position="57"/>
        <end position="76"/>
    </location>
</feature>
<comment type="caution">
    <text evidence="2">The sequence shown here is derived from an EMBL/GenBank/DDBJ whole genome shotgun (WGS) entry which is preliminary data.</text>
</comment>
<keyword evidence="1" id="KW-1133">Transmembrane helix</keyword>
<sequence>MLGMYLTTAVNFLADSNTPTISGGMDSIWSGLGQAMMKVKEAIYAVLPQLMTFLGDAWIILIPFGIFVIIKILNFFRIMIKGF</sequence>